<reference evidence="1" key="1">
    <citation type="submission" date="2019-02" db="EMBL/GenBank/DDBJ databases">
        <authorList>
            <person name="Gruber-Vodicka R. H."/>
            <person name="Seah K. B. B."/>
        </authorList>
    </citation>
    <scope>NUCLEOTIDE SEQUENCE</scope>
    <source>
        <strain evidence="2">BECK_BY1</strain>
        <strain evidence="1">BECK_BY3</strain>
    </source>
</reference>
<dbReference type="EMBL" id="CAADFY010000102">
    <property type="protein sequence ID" value="VFK56998.1"/>
    <property type="molecule type" value="Genomic_DNA"/>
</dbReference>
<protein>
    <submittedName>
        <fullName evidence="1">Uncharacterized protein</fullName>
    </submittedName>
</protein>
<organism evidence="1">
    <name type="scientific">Candidatus Kentrum sp. TUN</name>
    <dbReference type="NCBI Taxonomy" id="2126343"/>
    <lineage>
        <taxon>Bacteria</taxon>
        <taxon>Pseudomonadati</taxon>
        <taxon>Pseudomonadota</taxon>
        <taxon>Gammaproteobacteria</taxon>
        <taxon>Candidatus Kentrum</taxon>
    </lineage>
</organism>
<name>A0A450ZTA4_9GAMM</name>
<dbReference type="AlphaFoldDB" id="A0A450ZTA4"/>
<dbReference type="EMBL" id="CAADFX010000110">
    <property type="protein sequence ID" value="VFK59852.1"/>
    <property type="molecule type" value="Genomic_DNA"/>
</dbReference>
<evidence type="ECO:0000313" key="2">
    <source>
        <dbReference type="EMBL" id="VFK59852.1"/>
    </source>
</evidence>
<sequence length="39" mass="4497">MLVIEANRIDETPLDAVRFAHQSYKATTRNVHEKQEIDG</sequence>
<proteinExistence type="predicted"/>
<gene>
    <name evidence="2" type="ORF">BECKTUN1418D_GA0071000_11102</name>
    <name evidence="1" type="ORF">BECKTUN1418F_GA0071002_11022</name>
</gene>
<accession>A0A450ZTA4</accession>
<evidence type="ECO:0000313" key="1">
    <source>
        <dbReference type="EMBL" id="VFK56998.1"/>
    </source>
</evidence>